<comment type="similarity">
    <text evidence="2">Belongs to the DedA family.</text>
</comment>
<dbReference type="EMBL" id="FOEH01000005">
    <property type="protein sequence ID" value="SEQ77371.1"/>
    <property type="molecule type" value="Genomic_DNA"/>
</dbReference>
<feature type="transmembrane region" description="Helical" evidence="7">
    <location>
        <begin position="51"/>
        <end position="73"/>
    </location>
</feature>
<evidence type="ECO:0000259" key="8">
    <source>
        <dbReference type="Pfam" id="PF09335"/>
    </source>
</evidence>
<feature type="transmembrane region" description="Helical" evidence="7">
    <location>
        <begin position="163"/>
        <end position="181"/>
    </location>
</feature>
<feature type="transmembrane region" description="Helical" evidence="7">
    <location>
        <begin position="94"/>
        <end position="117"/>
    </location>
</feature>
<evidence type="ECO:0000256" key="2">
    <source>
        <dbReference type="ARBA" id="ARBA00010792"/>
    </source>
</evidence>
<evidence type="ECO:0000313" key="10">
    <source>
        <dbReference type="Proteomes" id="UP000198733"/>
    </source>
</evidence>
<comment type="subcellular location">
    <subcellularLocation>
        <location evidence="1">Cell membrane</location>
        <topology evidence="1">Multi-pass membrane protein</topology>
    </subcellularLocation>
</comment>
<organism evidence="9 10">
    <name type="scientific">Virgibacillus subterraneus</name>
    <dbReference type="NCBI Taxonomy" id="621109"/>
    <lineage>
        <taxon>Bacteria</taxon>
        <taxon>Bacillati</taxon>
        <taxon>Bacillota</taxon>
        <taxon>Bacilli</taxon>
        <taxon>Bacillales</taxon>
        <taxon>Bacillaceae</taxon>
        <taxon>Virgibacillus</taxon>
    </lineage>
</organism>
<feature type="domain" description="VTT" evidence="8">
    <location>
        <begin position="30"/>
        <end position="149"/>
    </location>
</feature>
<keyword evidence="5 7" id="KW-1133">Transmembrane helix</keyword>
<evidence type="ECO:0000256" key="1">
    <source>
        <dbReference type="ARBA" id="ARBA00004651"/>
    </source>
</evidence>
<dbReference type="Proteomes" id="UP000198733">
    <property type="component" value="Unassembled WGS sequence"/>
</dbReference>
<evidence type="ECO:0000256" key="5">
    <source>
        <dbReference type="ARBA" id="ARBA00022989"/>
    </source>
</evidence>
<name>A0A1H9IRH6_9BACI</name>
<dbReference type="PANTHER" id="PTHR42709">
    <property type="entry name" value="ALKALINE PHOSPHATASE LIKE PROTEIN"/>
    <property type="match status" value="1"/>
</dbReference>
<dbReference type="RefSeq" id="WP_092505637.1">
    <property type="nucleotide sequence ID" value="NZ_FOEH01000005.1"/>
</dbReference>
<protein>
    <submittedName>
        <fullName evidence="9">Membrane protein DedA, SNARE-associated domain</fullName>
    </submittedName>
</protein>
<evidence type="ECO:0000256" key="7">
    <source>
        <dbReference type="SAM" id="Phobius"/>
    </source>
</evidence>
<dbReference type="InterPro" id="IPR051311">
    <property type="entry name" value="DedA_domain"/>
</dbReference>
<evidence type="ECO:0000256" key="4">
    <source>
        <dbReference type="ARBA" id="ARBA00022692"/>
    </source>
</evidence>
<keyword evidence="4 7" id="KW-0812">Transmembrane</keyword>
<reference evidence="9 10" key="1">
    <citation type="submission" date="2016-10" db="EMBL/GenBank/DDBJ databases">
        <authorList>
            <person name="Varghese N."/>
            <person name="Submissions S."/>
        </authorList>
    </citation>
    <scope>NUCLEOTIDE SEQUENCE [LARGE SCALE GENOMIC DNA]</scope>
    <source>
        <strain evidence="9 10">CGMCC 1.7734</strain>
    </source>
</reference>
<gene>
    <name evidence="9" type="ORF">SAMN05216232_3322</name>
</gene>
<comment type="caution">
    <text evidence="9">The sequence shown here is derived from an EMBL/GenBank/DDBJ whole genome shotgun (WGS) entry which is preliminary data.</text>
</comment>
<proteinExistence type="inferred from homology"/>
<dbReference type="InterPro" id="IPR032816">
    <property type="entry name" value="VTT_dom"/>
</dbReference>
<keyword evidence="3" id="KW-1003">Cell membrane</keyword>
<keyword evidence="6 7" id="KW-0472">Membrane</keyword>
<sequence>MLQYITDMINELGLWGLFISLAVEASSVPFPGGLVTLTFGYILNLTFLEVLLYGFFGGAVYSLFSLIPYGVGYKLEDKLKQKMNKKKVEKAQRWFKKFGVWTIAFARPLGIGNYISYIAGISKVGVWKFQSLTLLGILPWTIGMLWLGSVGNLKSVKKFMEDFQLYILLLLIITGAVYWLYRRHKNRASYYQSEPT</sequence>
<accession>A0A1H9IRH6</accession>
<evidence type="ECO:0000256" key="3">
    <source>
        <dbReference type="ARBA" id="ARBA00022475"/>
    </source>
</evidence>
<dbReference type="PANTHER" id="PTHR42709:SF6">
    <property type="entry name" value="UNDECAPRENYL PHOSPHATE TRANSPORTER A"/>
    <property type="match status" value="1"/>
</dbReference>
<evidence type="ECO:0000256" key="6">
    <source>
        <dbReference type="ARBA" id="ARBA00023136"/>
    </source>
</evidence>
<feature type="transmembrane region" description="Helical" evidence="7">
    <location>
        <begin position="129"/>
        <end position="151"/>
    </location>
</feature>
<keyword evidence="10" id="KW-1185">Reference proteome</keyword>
<evidence type="ECO:0000313" key="9">
    <source>
        <dbReference type="EMBL" id="SEQ77371.1"/>
    </source>
</evidence>
<dbReference type="Pfam" id="PF09335">
    <property type="entry name" value="VTT_dom"/>
    <property type="match status" value="1"/>
</dbReference>